<keyword evidence="1" id="KW-0472">Membrane</keyword>
<dbReference type="RefSeq" id="WP_064122413.1">
    <property type="nucleotide sequence ID" value="NZ_CP015243.1"/>
</dbReference>
<gene>
    <name evidence="3" type="ORF">A5892_08300</name>
</gene>
<feature type="transmembrane region" description="Helical" evidence="1">
    <location>
        <begin position="160"/>
        <end position="178"/>
    </location>
</feature>
<evidence type="ECO:0000313" key="4">
    <source>
        <dbReference type="Proteomes" id="UP000077875"/>
    </source>
</evidence>
<accession>A0A172YES3</accession>
<dbReference type="InterPro" id="IPR051311">
    <property type="entry name" value="DedA_domain"/>
</dbReference>
<evidence type="ECO:0000256" key="1">
    <source>
        <dbReference type="SAM" id="Phobius"/>
    </source>
</evidence>
<keyword evidence="1" id="KW-1133">Transmembrane helix</keyword>
<feature type="transmembrane region" description="Helical" evidence="1">
    <location>
        <begin position="129"/>
        <end position="154"/>
    </location>
</feature>
<dbReference type="InterPro" id="IPR032816">
    <property type="entry name" value="VTT_dom"/>
</dbReference>
<protein>
    <recommendedName>
        <fullName evidence="2">VTT domain-containing protein</fullName>
    </recommendedName>
</protein>
<organism evidence="3 4">
    <name type="scientific">Halotalea alkalilenta</name>
    <dbReference type="NCBI Taxonomy" id="376489"/>
    <lineage>
        <taxon>Bacteria</taxon>
        <taxon>Pseudomonadati</taxon>
        <taxon>Pseudomonadota</taxon>
        <taxon>Gammaproteobacteria</taxon>
        <taxon>Oceanospirillales</taxon>
        <taxon>Halomonadaceae</taxon>
        <taxon>Halotalea</taxon>
    </lineage>
</organism>
<dbReference type="PANTHER" id="PTHR42709">
    <property type="entry name" value="ALKALINE PHOSPHATASE LIKE PROTEIN"/>
    <property type="match status" value="1"/>
</dbReference>
<name>A0A172YES3_9GAMM</name>
<reference evidence="3 4" key="1">
    <citation type="submission" date="2016-04" db="EMBL/GenBank/DDBJ databases">
        <title>Complete Genome Sequence of Halotalea alkalilenta IHB B 13600.</title>
        <authorList>
            <person name="Swarnkar M.K."/>
            <person name="Sharma A."/>
            <person name="Kaushal K."/>
            <person name="Soni R."/>
            <person name="Rana S."/>
            <person name="Singh A.K."/>
            <person name="Gulati A."/>
        </authorList>
    </citation>
    <scope>NUCLEOTIDE SEQUENCE [LARGE SCALE GENOMIC DNA]</scope>
    <source>
        <strain evidence="3 4">IHB B 13600</strain>
    </source>
</reference>
<keyword evidence="1" id="KW-0812">Transmembrane</keyword>
<sequence length="183" mass="20203">MPDLSVLIQHYGYIAILVGCLFEGETVTILGGISAHQGWLSLPGVIFFAGLGGALGDLTLFLLGRRYGERLLARLKRDPARIEALRDRVRRHQDLAVFGVRFLYGLRLVGPLVIGASGVGLWRFVLFNLLGAATWATLFVVGGYLFGTVLARVLGDLEHHLLWLLPLAAALALFIGWMRRRRI</sequence>
<dbReference type="Proteomes" id="UP000077875">
    <property type="component" value="Chromosome"/>
</dbReference>
<evidence type="ECO:0000259" key="2">
    <source>
        <dbReference type="Pfam" id="PF09335"/>
    </source>
</evidence>
<dbReference type="AlphaFoldDB" id="A0A172YES3"/>
<dbReference type="PANTHER" id="PTHR42709:SF2">
    <property type="entry name" value="INNER MEMBRANE PROTEIN YOHD"/>
    <property type="match status" value="1"/>
</dbReference>
<dbReference type="KEGG" id="haa:A5892_08300"/>
<feature type="transmembrane region" description="Helical" evidence="1">
    <location>
        <begin position="45"/>
        <end position="64"/>
    </location>
</feature>
<dbReference type="EMBL" id="CP015243">
    <property type="protein sequence ID" value="ANF57465.1"/>
    <property type="molecule type" value="Genomic_DNA"/>
</dbReference>
<keyword evidence="4" id="KW-1185">Reference proteome</keyword>
<feature type="domain" description="VTT" evidence="2">
    <location>
        <begin position="24"/>
        <end position="144"/>
    </location>
</feature>
<dbReference type="Pfam" id="PF09335">
    <property type="entry name" value="VTT_dom"/>
    <property type="match status" value="1"/>
</dbReference>
<evidence type="ECO:0000313" key="3">
    <source>
        <dbReference type="EMBL" id="ANF57465.1"/>
    </source>
</evidence>
<dbReference type="GO" id="GO:0005886">
    <property type="term" value="C:plasma membrane"/>
    <property type="evidence" value="ECO:0007669"/>
    <property type="project" value="UniProtKB-ARBA"/>
</dbReference>
<proteinExistence type="predicted"/>
<feature type="transmembrane region" description="Helical" evidence="1">
    <location>
        <begin position="12"/>
        <end position="33"/>
    </location>
</feature>